<dbReference type="InterPro" id="IPR036397">
    <property type="entry name" value="RNaseH_sf"/>
</dbReference>
<dbReference type="PANTHER" id="PTHR47326">
    <property type="entry name" value="TRANSPOSABLE ELEMENT TC3 TRANSPOSASE-LIKE PROTEIN"/>
    <property type="match status" value="1"/>
</dbReference>
<evidence type="ECO:0008006" key="3">
    <source>
        <dbReference type="Google" id="ProtNLM"/>
    </source>
</evidence>
<dbReference type="Proteomes" id="UP000053097">
    <property type="component" value="Unassembled WGS sequence"/>
</dbReference>
<feature type="non-terminal residue" evidence="1">
    <location>
        <position position="1"/>
    </location>
</feature>
<dbReference type="EMBL" id="KK107216">
    <property type="protein sequence ID" value="EZA55214.1"/>
    <property type="molecule type" value="Genomic_DNA"/>
</dbReference>
<evidence type="ECO:0000313" key="1">
    <source>
        <dbReference type="EMBL" id="EZA55214.1"/>
    </source>
</evidence>
<dbReference type="Gene3D" id="3.30.420.10">
    <property type="entry name" value="Ribonuclease H-like superfamily/Ribonuclease H"/>
    <property type="match status" value="1"/>
</dbReference>
<sequence>ATYHHFLSNELPTMLEEIPLLQRQRMCFMHDASSHFLHIVRQHLIQVFNEQWIGRGGPVVWPARSPDLNRLDFWLWRHLKTLVYSTSVNDIQTLQDRIFNAYQQVSDQPSIFERMRDSLRRRADTCVRVNWNHIEHLL</sequence>
<dbReference type="AlphaFoldDB" id="A0A026WJC6"/>
<dbReference type="PANTHER" id="PTHR47326:SF1">
    <property type="entry name" value="HTH PSQ-TYPE DOMAIN-CONTAINING PROTEIN"/>
    <property type="match status" value="1"/>
</dbReference>
<organism evidence="1 2">
    <name type="scientific">Ooceraea biroi</name>
    <name type="common">Clonal raider ant</name>
    <name type="synonym">Cerapachys biroi</name>
    <dbReference type="NCBI Taxonomy" id="2015173"/>
    <lineage>
        <taxon>Eukaryota</taxon>
        <taxon>Metazoa</taxon>
        <taxon>Ecdysozoa</taxon>
        <taxon>Arthropoda</taxon>
        <taxon>Hexapoda</taxon>
        <taxon>Insecta</taxon>
        <taxon>Pterygota</taxon>
        <taxon>Neoptera</taxon>
        <taxon>Endopterygota</taxon>
        <taxon>Hymenoptera</taxon>
        <taxon>Apocrita</taxon>
        <taxon>Aculeata</taxon>
        <taxon>Formicoidea</taxon>
        <taxon>Formicidae</taxon>
        <taxon>Dorylinae</taxon>
        <taxon>Ooceraea</taxon>
    </lineage>
</organism>
<accession>A0A026WJC6</accession>
<gene>
    <name evidence="1" type="ORF">X777_05218</name>
</gene>
<reference evidence="1 2" key="1">
    <citation type="journal article" date="2014" name="Curr. Biol.">
        <title>The genome of the clonal raider ant Cerapachys biroi.</title>
        <authorList>
            <person name="Oxley P.R."/>
            <person name="Ji L."/>
            <person name="Fetter-Pruneda I."/>
            <person name="McKenzie S.K."/>
            <person name="Li C."/>
            <person name="Hu H."/>
            <person name="Zhang G."/>
            <person name="Kronauer D.J."/>
        </authorList>
    </citation>
    <scope>NUCLEOTIDE SEQUENCE [LARGE SCALE GENOMIC DNA]</scope>
</reference>
<dbReference type="GO" id="GO:0003676">
    <property type="term" value="F:nucleic acid binding"/>
    <property type="evidence" value="ECO:0007669"/>
    <property type="project" value="InterPro"/>
</dbReference>
<name>A0A026WJC6_OOCBI</name>
<proteinExistence type="predicted"/>
<evidence type="ECO:0000313" key="2">
    <source>
        <dbReference type="Proteomes" id="UP000053097"/>
    </source>
</evidence>
<protein>
    <recommendedName>
        <fullName evidence="3">Tc1-like transposase DDE domain-containing protein</fullName>
    </recommendedName>
</protein>
<dbReference type="STRING" id="2015173.A0A026WJC6"/>
<keyword evidence="2" id="KW-1185">Reference proteome</keyword>